<accession>A0ABD7KDW0</accession>
<evidence type="ECO:0000313" key="2">
    <source>
        <dbReference type="Proteomes" id="UP000077278"/>
    </source>
</evidence>
<proteinExistence type="predicted"/>
<evidence type="ECO:0000313" key="1">
    <source>
        <dbReference type="EMBL" id="SAB81231.1"/>
    </source>
</evidence>
<gene>
    <name evidence="1" type="ORF">SAMEA2273136_01230</name>
</gene>
<name>A0ABD7KDW0_9ENTR</name>
<dbReference type="Proteomes" id="UP000077278">
    <property type="component" value="Unassembled WGS sequence"/>
</dbReference>
<comment type="caution">
    <text evidence="1">The sequence shown here is derived from an EMBL/GenBank/DDBJ whole genome shotgun (WGS) entry which is preliminary data.</text>
</comment>
<organism evidence="1 2">
    <name type="scientific">Enterobacter roggenkampii</name>
    <dbReference type="NCBI Taxonomy" id="1812935"/>
    <lineage>
        <taxon>Bacteria</taxon>
        <taxon>Pseudomonadati</taxon>
        <taxon>Pseudomonadota</taxon>
        <taxon>Gammaproteobacteria</taxon>
        <taxon>Enterobacterales</taxon>
        <taxon>Enterobacteriaceae</taxon>
        <taxon>Enterobacter</taxon>
        <taxon>Enterobacter cloacae complex</taxon>
    </lineage>
</organism>
<sequence>MGQETQPGGFPFFLRQRVRPCFLQTRLRLCTIQAAGLALRVSKHLLYGLLVCQPAGRRHVRNHFFFSHRIFPSISGEQKPEFLSGLNKFILKSCG</sequence>
<dbReference type="EMBL" id="FKDD01000004">
    <property type="protein sequence ID" value="SAB81231.1"/>
    <property type="molecule type" value="Genomic_DNA"/>
</dbReference>
<protein>
    <submittedName>
        <fullName evidence="1">Uncharacterized protein</fullName>
    </submittedName>
</protein>
<reference evidence="1 2" key="1">
    <citation type="submission" date="2016-03" db="EMBL/GenBank/DDBJ databases">
        <authorList>
            <consortium name="Pathogen Informatics"/>
        </authorList>
    </citation>
    <scope>NUCLEOTIDE SEQUENCE [LARGE SCALE GENOMIC DNA]</scope>
    <source>
        <strain evidence="2">e264</strain>
    </source>
</reference>
<dbReference type="AlphaFoldDB" id="A0ABD7KDW0"/>